<sequence length="135" mass="14980">MKHFLMALCAAAALALAPPARAQEEPIRAVIEAQIEAFEADDFDTAFTYASPTIQGMFGNARNFGAMVKGGYPMVWRPDNLRFLALEERGGRLYQDVMVRDLEGALHILEYQMQEGENGWKINGVTIRRATEGTA</sequence>
<gene>
    <name evidence="2" type="ORF">ACGRVM_04650</name>
</gene>
<organism evidence="2 3">
    <name type="scientific">Roseovarius aquimarinus</name>
    <dbReference type="NCBI Taxonomy" id="1229156"/>
    <lineage>
        <taxon>Bacteria</taxon>
        <taxon>Pseudomonadati</taxon>
        <taxon>Pseudomonadota</taxon>
        <taxon>Alphaproteobacteria</taxon>
        <taxon>Rhodobacterales</taxon>
        <taxon>Roseobacteraceae</taxon>
        <taxon>Roseovarius</taxon>
    </lineage>
</organism>
<dbReference type="Pfam" id="PF16156">
    <property type="entry name" value="DUF4864"/>
    <property type="match status" value="1"/>
</dbReference>
<comment type="caution">
    <text evidence="2">The sequence shown here is derived from an EMBL/GenBank/DDBJ whole genome shotgun (WGS) entry which is preliminary data.</text>
</comment>
<protein>
    <submittedName>
        <fullName evidence="2">DUF4864 domain-containing protein</fullName>
    </submittedName>
</protein>
<dbReference type="RefSeq" id="WP_377168207.1">
    <property type="nucleotide sequence ID" value="NZ_JBHTJC010000001.1"/>
</dbReference>
<dbReference type="EMBL" id="JBIHMM010000001">
    <property type="protein sequence ID" value="MFH0253169.1"/>
    <property type="molecule type" value="Genomic_DNA"/>
</dbReference>
<evidence type="ECO:0000313" key="3">
    <source>
        <dbReference type="Proteomes" id="UP001607157"/>
    </source>
</evidence>
<keyword evidence="1" id="KW-0732">Signal</keyword>
<name>A0ABW7I4S2_9RHOB</name>
<dbReference type="InterPro" id="IPR032347">
    <property type="entry name" value="DUF4864"/>
</dbReference>
<reference evidence="2 3" key="1">
    <citation type="submission" date="2024-10" db="EMBL/GenBank/DDBJ databases">
        <authorList>
            <person name="Yang X.-N."/>
        </authorList>
    </citation>
    <scope>NUCLEOTIDE SEQUENCE [LARGE SCALE GENOMIC DNA]</scope>
    <source>
        <strain evidence="2 3">CAU 1059</strain>
    </source>
</reference>
<evidence type="ECO:0000313" key="2">
    <source>
        <dbReference type="EMBL" id="MFH0253169.1"/>
    </source>
</evidence>
<accession>A0ABW7I4S2</accession>
<proteinExistence type="predicted"/>
<feature type="chain" id="PRO_5046048599" evidence="1">
    <location>
        <begin position="23"/>
        <end position="135"/>
    </location>
</feature>
<feature type="signal peptide" evidence="1">
    <location>
        <begin position="1"/>
        <end position="22"/>
    </location>
</feature>
<evidence type="ECO:0000256" key="1">
    <source>
        <dbReference type="SAM" id="SignalP"/>
    </source>
</evidence>
<keyword evidence="3" id="KW-1185">Reference proteome</keyword>
<dbReference type="Proteomes" id="UP001607157">
    <property type="component" value="Unassembled WGS sequence"/>
</dbReference>